<accession>A0A6M3IDB5</accession>
<dbReference type="GO" id="GO:0006310">
    <property type="term" value="P:DNA recombination"/>
    <property type="evidence" value="ECO:0007669"/>
    <property type="project" value="InterPro"/>
</dbReference>
<dbReference type="Gene3D" id="3.30.470.30">
    <property type="entry name" value="DNA ligase/mRNA capping enzyme"/>
    <property type="match status" value="1"/>
</dbReference>
<dbReference type="GO" id="GO:0005524">
    <property type="term" value="F:ATP binding"/>
    <property type="evidence" value="ECO:0007669"/>
    <property type="project" value="InterPro"/>
</dbReference>
<name>A0A6M3IDB5_9ZZZZ</name>
<dbReference type="AlphaFoldDB" id="A0A6M3IDB5"/>
<proteinExistence type="inferred from homology"/>
<dbReference type="EMBL" id="MT141158">
    <property type="protein sequence ID" value="QJA55426.1"/>
    <property type="molecule type" value="Genomic_DNA"/>
</dbReference>
<dbReference type="PANTHER" id="PTHR45674:SF4">
    <property type="entry name" value="DNA LIGASE 1"/>
    <property type="match status" value="1"/>
</dbReference>
<dbReference type="InterPro" id="IPR050191">
    <property type="entry name" value="ATP-dep_DNA_ligase"/>
</dbReference>
<organism evidence="4">
    <name type="scientific">viral metagenome</name>
    <dbReference type="NCBI Taxonomy" id="1070528"/>
    <lineage>
        <taxon>unclassified sequences</taxon>
        <taxon>metagenomes</taxon>
        <taxon>organismal metagenomes</taxon>
    </lineage>
</organism>
<reference evidence="4" key="1">
    <citation type="submission" date="2020-03" db="EMBL/GenBank/DDBJ databases">
        <title>The deep terrestrial virosphere.</title>
        <authorList>
            <person name="Holmfeldt K."/>
            <person name="Nilsson E."/>
            <person name="Simone D."/>
            <person name="Lopez-Fernandez M."/>
            <person name="Wu X."/>
            <person name="de Brujin I."/>
            <person name="Lundin D."/>
            <person name="Andersson A."/>
            <person name="Bertilsson S."/>
            <person name="Dopson M."/>
        </authorList>
    </citation>
    <scope>NUCLEOTIDE SEQUENCE</scope>
    <source>
        <strain evidence="4">MM415B02048</strain>
    </source>
</reference>
<evidence type="ECO:0000256" key="2">
    <source>
        <dbReference type="ARBA" id="ARBA00022598"/>
    </source>
</evidence>
<dbReference type="InterPro" id="IPR012310">
    <property type="entry name" value="DNA_ligase_ATP-dep_cent"/>
</dbReference>
<dbReference type="PANTHER" id="PTHR45674">
    <property type="entry name" value="DNA LIGASE 1/3 FAMILY MEMBER"/>
    <property type="match status" value="1"/>
</dbReference>
<dbReference type="PROSITE" id="PS50160">
    <property type="entry name" value="DNA_LIGASE_A3"/>
    <property type="match status" value="1"/>
</dbReference>
<protein>
    <submittedName>
        <fullName evidence="4">Putative DNA ligase domain protein</fullName>
    </submittedName>
</protein>
<evidence type="ECO:0000256" key="1">
    <source>
        <dbReference type="ARBA" id="ARBA00007572"/>
    </source>
</evidence>
<dbReference type="GO" id="GO:0003910">
    <property type="term" value="F:DNA ligase (ATP) activity"/>
    <property type="evidence" value="ECO:0007669"/>
    <property type="project" value="InterPro"/>
</dbReference>
<dbReference type="GO" id="GO:0006281">
    <property type="term" value="P:DNA repair"/>
    <property type="evidence" value="ECO:0007669"/>
    <property type="project" value="InterPro"/>
</dbReference>
<dbReference type="SUPFAM" id="SSF56091">
    <property type="entry name" value="DNA ligase/mRNA capping enzyme, catalytic domain"/>
    <property type="match status" value="1"/>
</dbReference>
<dbReference type="Pfam" id="PF01068">
    <property type="entry name" value="DNA_ligase_A_M"/>
    <property type="match status" value="1"/>
</dbReference>
<evidence type="ECO:0000313" key="4">
    <source>
        <dbReference type="EMBL" id="QJA55426.1"/>
    </source>
</evidence>
<comment type="similarity">
    <text evidence="1">Belongs to the ATP-dependent DNA ligase family.</text>
</comment>
<dbReference type="GO" id="GO:0006273">
    <property type="term" value="P:lagging strand elongation"/>
    <property type="evidence" value="ECO:0007669"/>
    <property type="project" value="TreeGrafter"/>
</dbReference>
<sequence>MTVDFRIQIHKSGDTVKIFTEDKRRDISANLPMLVDETQKLQPKELILDSETVWWKEGKPLPRHKMMAIIAGKKPLIGEDIRANVFDCLYDGEALTEQPWTTRQEHLKKILSKDTEHIKRVIPQIAKNEKELKEAIDKASKYIGSEGSMNKKTDSTYPLSGRTKDWAKFKQVLEITLKVIGIRQKRIGGKAVNTFLYRGAFLDNGKLKPMESQHILSPADIKEESEWEMGGGFERRKPGDYGYGETYGTSAKAKIGDFITVAPIHILPFKGKDDQEHWAWMFPRFKNIETDVNKPASVEGMRKLVKPELQASEVELSLTPDGVHIPAAIDNTSKPDTESEPAMLHQTGLYLTPPHGELIAKGKKKAIIKSFQLKSHIDEPLYLLSGKLCYGIIKIKEGRKISVKELQRSFEKHQVSEGERKLWWQDYKELFFYPVETIRTFDPPKPYKYQKGPQVFVKDVQFTEKGDEPTRQEIKEAEKAKGNWFLVEQPKGKDFRYVAQCHFRRASVHTDLRLEANGHLVGWTLDTPSLTAEGLTGPQAKYAETKYNRFLYPRDPSQTKDFQILVQQKLPQPSAWLKVEGKIPAGGIGATKNQPAEFKIISSGVARWGTSKTDFNEIFLKPDKKWAQSNTVSGRWVIVYIPRPTKYERAGEGAMMWAMFKPDDQRPYVETHNLEKEIEKAKKDNIEMLWQHPDGSISKKFT</sequence>
<keyword evidence="2 4" id="KW-0436">Ligase</keyword>
<evidence type="ECO:0000259" key="3">
    <source>
        <dbReference type="PROSITE" id="PS50160"/>
    </source>
</evidence>
<feature type="domain" description="ATP-dependent DNA ligase family profile" evidence="3">
    <location>
        <begin position="85"/>
        <end position="206"/>
    </location>
</feature>
<gene>
    <name evidence="4" type="ORF">MM415B02048_0008</name>
</gene>